<dbReference type="Pfam" id="PF08613">
    <property type="entry name" value="Cyclin"/>
    <property type="match status" value="1"/>
</dbReference>
<proteinExistence type="inferred from homology"/>
<evidence type="ECO:0000256" key="1">
    <source>
        <dbReference type="ARBA" id="ARBA00007215"/>
    </source>
</evidence>
<dbReference type="AlphaFoldDB" id="A0A8T0WLP1"/>
<protein>
    <recommendedName>
        <fullName evidence="6">Cyclin</fullName>
    </recommendedName>
</protein>
<keyword evidence="5" id="KW-1185">Reference proteome</keyword>
<dbReference type="Proteomes" id="UP000823388">
    <property type="component" value="Chromosome 1N"/>
</dbReference>
<sequence>MEPRKGGARVPRAVSVLAGLLERAAERGDAGGDGGAAPASSSAAAFRGKALPAIPVRRYAERIYRYAGCSPACFVVAYVYLDRLAGQRPLDGDAAEAPAVVGVDSYSVHRLLITAVMVAAKFMDDMHNNNAYFARVGGVEVAEMNGLELELLFALRFRLNVTPDTFARYCAALEGQMLVPMPSAVPPASEAEEAERRRRGDHQAALLLIRKAKDGAATAVRDQAGAGSRAAGGAVPVVPRVAVEMFAR</sequence>
<dbReference type="InterPro" id="IPR036915">
    <property type="entry name" value="Cyclin-like_sf"/>
</dbReference>
<comment type="caution">
    <text evidence="4">The sequence shown here is derived from an EMBL/GenBank/DDBJ whole genome shotgun (WGS) entry which is preliminary data.</text>
</comment>
<dbReference type="Gene3D" id="1.10.472.10">
    <property type="entry name" value="Cyclin-like"/>
    <property type="match status" value="1"/>
</dbReference>
<evidence type="ECO:0000256" key="3">
    <source>
        <dbReference type="ARBA" id="ARBA00023306"/>
    </source>
</evidence>
<dbReference type="InterPro" id="IPR013922">
    <property type="entry name" value="Cyclin_PHO80-like"/>
</dbReference>
<organism evidence="4 5">
    <name type="scientific">Panicum virgatum</name>
    <name type="common">Blackwell switchgrass</name>
    <dbReference type="NCBI Taxonomy" id="38727"/>
    <lineage>
        <taxon>Eukaryota</taxon>
        <taxon>Viridiplantae</taxon>
        <taxon>Streptophyta</taxon>
        <taxon>Embryophyta</taxon>
        <taxon>Tracheophyta</taxon>
        <taxon>Spermatophyta</taxon>
        <taxon>Magnoliopsida</taxon>
        <taxon>Liliopsida</taxon>
        <taxon>Poales</taxon>
        <taxon>Poaceae</taxon>
        <taxon>PACMAD clade</taxon>
        <taxon>Panicoideae</taxon>
        <taxon>Panicodae</taxon>
        <taxon>Paniceae</taxon>
        <taxon>Panicinae</taxon>
        <taxon>Panicum</taxon>
        <taxon>Panicum sect. Hiantes</taxon>
    </lineage>
</organism>
<keyword evidence="3" id="KW-0131">Cell cycle</keyword>
<name>A0A8T0WLP1_PANVG</name>
<evidence type="ECO:0000256" key="2">
    <source>
        <dbReference type="ARBA" id="ARBA00022618"/>
    </source>
</evidence>
<keyword evidence="2" id="KW-0132">Cell division</keyword>
<evidence type="ECO:0000313" key="4">
    <source>
        <dbReference type="EMBL" id="KAG2648215.1"/>
    </source>
</evidence>
<evidence type="ECO:0008006" key="6">
    <source>
        <dbReference type="Google" id="ProtNLM"/>
    </source>
</evidence>
<evidence type="ECO:0000313" key="5">
    <source>
        <dbReference type="Proteomes" id="UP000823388"/>
    </source>
</evidence>
<dbReference type="GO" id="GO:0051301">
    <property type="term" value="P:cell division"/>
    <property type="evidence" value="ECO:0007669"/>
    <property type="project" value="UniProtKB-KW"/>
</dbReference>
<reference evidence="4" key="1">
    <citation type="submission" date="2020-05" db="EMBL/GenBank/DDBJ databases">
        <title>WGS assembly of Panicum virgatum.</title>
        <authorList>
            <person name="Lovell J.T."/>
            <person name="Jenkins J."/>
            <person name="Shu S."/>
            <person name="Juenger T.E."/>
            <person name="Schmutz J."/>
        </authorList>
    </citation>
    <scope>NUCLEOTIDE SEQUENCE</scope>
    <source>
        <strain evidence="4">AP13</strain>
    </source>
</reference>
<dbReference type="PANTHER" id="PTHR15615">
    <property type="match status" value="1"/>
</dbReference>
<accession>A0A8T0WLP1</accession>
<dbReference type="PANTHER" id="PTHR15615:SF68">
    <property type="entry name" value="OS02G0125400 PROTEIN"/>
    <property type="match status" value="1"/>
</dbReference>
<dbReference type="GO" id="GO:0019901">
    <property type="term" value="F:protein kinase binding"/>
    <property type="evidence" value="ECO:0007669"/>
    <property type="project" value="InterPro"/>
</dbReference>
<comment type="similarity">
    <text evidence="1">Belongs to the cyclin family. Cyclin U/P subfamily.</text>
</comment>
<dbReference type="EMBL" id="CM029038">
    <property type="protein sequence ID" value="KAG2648215.1"/>
    <property type="molecule type" value="Genomic_DNA"/>
</dbReference>
<dbReference type="SUPFAM" id="SSF47954">
    <property type="entry name" value="Cyclin-like"/>
    <property type="match status" value="1"/>
</dbReference>
<gene>
    <name evidence="4" type="ORF">PVAP13_1NG042300</name>
</gene>
<dbReference type="OrthoDB" id="337735at2759"/>